<name>A0ABQ4S2H6_9HYPH</name>
<reference evidence="1" key="1">
    <citation type="journal article" date="2021" name="Front. Microbiol.">
        <title>Comprehensive Comparative Genomics and Phenotyping of Methylobacterium Species.</title>
        <authorList>
            <person name="Alessa O."/>
            <person name="Ogura Y."/>
            <person name="Fujitani Y."/>
            <person name="Takami H."/>
            <person name="Hayashi T."/>
            <person name="Sahin N."/>
            <person name="Tani A."/>
        </authorList>
    </citation>
    <scope>NUCLEOTIDE SEQUENCE</scope>
    <source>
        <strain evidence="1">DSM 19015</strain>
    </source>
</reference>
<dbReference type="RefSeq" id="WP_238246401.1">
    <property type="nucleotide sequence ID" value="NZ_BPQP01000088.1"/>
</dbReference>
<organism evidence="1 2">
    <name type="scientific">Methylobacterium iners</name>
    <dbReference type="NCBI Taxonomy" id="418707"/>
    <lineage>
        <taxon>Bacteria</taxon>
        <taxon>Pseudomonadati</taxon>
        <taxon>Pseudomonadota</taxon>
        <taxon>Alphaproteobacteria</taxon>
        <taxon>Hyphomicrobiales</taxon>
        <taxon>Methylobacteriaceae</taxon>
        <taxon>Methylobacterium</taxon>
    </lineage>
</organism>
<reference evidence="1" key="2">
    <citation type="submission" date="2021-08" db="EMBL/GenBank/DDBJ databases">
        <authorList>
            <person name="Tani A."/>
            <person name="Ola A."/>
            <person name="Ogura Y."/>
            <person name="Katsura K."/>
            <person name="Hayashi T."/>
        </authorList>
    </citation>
    <scope>NUCLEOTIDE SEQUENCE</scope>
    <source>
        <strain evidence="1">DSM 19015</strain>
    </source>
</reference>
<dbReference type="Proteomes" id="UP001055125">
    <property type="component" value="Unassembled WGS sequence"/>
</dbReference>
<evidence type="ECO:0008006" key="3">
    <source>
        <dbReference type="Google" id="ProtNLM"/>
    </source>
</evidence>
<keyword evidence="2" id="KW-1185">Reference proteome</keyword>
<sequence length="83" mass="8909">MADVDVDQWLEGWVENNLTSPGHVEAKAEMRDKAEACAVEATADGISIAELKEAAGGDLEQYLVDRQNALTDMEAGDLSSRDA</sequence>
<evidence type="ECO:0000313" key="2">
    <source>
        <dbReference type="Proteomes" id="UP001055125"/>
    </source>
</evidence>
<proteinExistence type="predicted"/>
<dbReference type="EMBL" id="BPQP01000088">
    <property type="protein sequence ID" value="GJD97326.1"/>
    <property type="molecule type" value="Genomic_DNA"/>
</dbReference>
<protein>
    <recommendedName>
        <fullName evidence="3">DUF768 domain-containing protein</fullName>
    </recommendedName>
</protein>
<gene>
    <name evidence="1" type="ORF">OCOJLMKI_4555</name>
</gene>
<accession>A0ABQ4S2H6</accession>
<evidence type="ECO:0000313" key="1">
    <source>
        <dbReference type="EMBL" id="GJD97326.1"/>
    </source>
</evidence>
<comment type="caution">
    <text evidence="1">The sequence shown here is derived from an EMBL/GenBank/DDBJ whole genome shotgun (WGS) entry which is preliminary data.</text>
</comment>